<feature type="compositionally biased region" description="Low complexity" evidence="6">
    <location>
        <begin position="448"/>
        <end position="459"/>
    </location>
</feature>
<evidence type="ECO:0000256" key="2">
    <source>
        <dbReference type="ARBA" id="ARBA00007525"/>
    </source>
</evidence>
<evidence type="ECO:0000256" key="6">
    <source>
        <dbReference type="SAM" id="MobiDB-lite"/>
    </source>
</evidence>
<evidence type="ECO:0000313" key="8">
    <source>
        <dbReference type="Proteomes" id="UP000579812"/>
    </source>
</evidence>
<keyword evidence="8" id="KW-1185">Reference proteome</keyword>
<keyword evidence="4" id="KW-0175">Coiled coil</keyword>
<dbReference type="GO" id="GO:0015630">
    <property type="term" value="C:microtubule cytoskeleton"/>
    <property type="evidence" value="ECO:0007669"/>
    <property type="project" value="InterPro"/>
</dbReference>
<dbReference type="InterPro" id="IPR008604">
    <property type="entry name" value="MAP7_fam"/>
</dbReference>
<feature type="compositionally biased region" description="Basic and acidic residues" evidence="6">
    <location>
        <begin position="566"/>
        <end position="623"/>
    </location>
</feature>
<feature type="compositionally biased region" description="Polar residues" evidence="6">
    <location>
        <begin position="14"/>
        <end position="23"/>
    </location>
</feature>
<comment type="caution">
    <text evidence="7">The sequence shown here is derived from an EMBL/GenBank/DDBJ whole genome shotgun (WGS) entry which is preliminary data.</text>
</comment>
<feature type="compositionally biased region" description="Polar residues" evidence="6">
    <location>
        <begin position="406"/>
        <end position="419"/>
    </location>
</feature>
<feature type="compositionally biased region" description="Polar residues" evidence="6">
    <location>
        <begin position="226"/>
        <end position="264"/>
    </location>
</feature>
<dbReference type="InterPro" id="IPR051483">
    <property type="entry name" value="MAP7_domain-containing"/>
</dbReference>
<organism evidence="7 8">
    <name type="scientific">Onychostoma macrolepis</name>
    <dbReference type="NCBI Taxonomy" id="369639"/>
    <lineage>
        <taxon>Eukaryota</taxon>
        <taxon>Metazoa</taxon>
        <taxon>Chordata</taxon>
        <taxon>Craniata</taxon>
        <taxon>Vertebrata</taxon>
        <taxon>Euteleostomi</taxon>
        <taxon>Actinopterygii</taxon>
        <taxon>Neopterygii</taxon>
        <taxon>Teleostei</taxon>
        <taxon>Ostariophysi</taxon>
        <taxon>Cypriniformes</taxon>
        <taxon>Cyprinidae</taxon>
        <taxon>Acrossocheilinae</taxon>
        <taxon>Onychostoma</taxon>
    </lineage>
</organism>
<feature type="compositionally biased region" description="Pro residues" evidence="6">
    <location>
        <begin position="480"/>
        <end position="495"/>
    </location>
</feature>
<keyword evidence="5" id="KW-0206">Cytoskeleton</keyword>
<feature type="compositionally biased region" description="Basic and acidic residues" evidence="6">
    <location>
        <begin position="320"/>
        <end position="331"/>
    </location>
</feature>
<keyword evidence="3" id="KW-0963">Cytoplasm</keyword>
<evidence type="ECO:0008006" key="9">
    <source>
        <dbReference type="Google" id="ProtNLM"/>
    </source>
</evidence>
<evidence type="ECO:0000256" key="5">
    <source>
        <dbReference type="ARBA" id="ARBA00023212"/>
    </source>
</evidence>
<feature type="compositionally biased region" description="Basic and acidic residues" evidence="6">
    <location>
        <begin position="130"/>
        <end position="184"/>
    </location>
</feature>
<feature type="region of interest" description="Disordered" evidence="6">
    <location>
        <begin position="842"/>
        <end position="875"/>
    </location>
</feature>
<feature type="compositionally biased region" description="Low complexity" evidence="6">
    <location>
        <begin position="524"/>
        <end position="533"/>
    </location>
</feature>
<dbReference type="PANTHER" id="PTHR15073:SF5">
    <property type="entry name" value="MAP7 DOMAIN-CONTAINING PROTEIN 3"/>
    <property type="match status" value="1"/>
</dbReference>
<evidence type="ECO:0000256" key="1">
    <source>
        <dbReference type="ARBA" id="ARBA00004245"/>
    </source>
</evidence>
<dbReference type="EMBL" id="JAAMOB010000014">
    <property type="protein sequence ID" value="KAF4104757.1"/>
    <property type="molecule type" value="Genomic_DNA"/>
</dbReference>
<name>A0A7J6CBS1_9TELE</name>
<feature type="region of interest" description="Disordered" evidence="6">
    <location>
        <begin position="1"/>
        <end position="118"/>
    </location>
</feature>
<accession>A0A7J6CBS1</accession>
<gene>
    <name evidence="7" type="ORF">G5714_014088</name>
</gene>
<feature type="compositionally biased region" description="Low complexity" evidence="6">
    <location>
        <begin position="783"/>
        <end position="792"/>
    </location>
</feature>
<evidence type="ECO:0000313" key="7">
    <source>
        <dbReference type="EMBL" id="KAF4104757.1"/>
    </source>
</evidence>
<feature type="compositionally biased region" description="Low complexity" evidence="6">
    <location>
        <begin position="352"/>
        <end position="365"/>
    </location>
</feature>
<feature type="region of interest" description="Disordered" evidence="6">
    <location>
        <begin position="130"/>
        <end position="802"/>
    </location>
</feature>
<dbReference type="GO" id="GO:0000226">
    <property type="term" value="P:microtubule cytoskeleton organization"/>
    <property type="evidence" value="ECO:0007669"/>
    <property type="project" value="InterPro"/>
</dbReference>
<dbReference type="Pfam" id="PF05672">
    <property type="entry name" value="MAP7"/>
    <property type="match status" value="1"/>
</dbReference>
<feature type="compositionally biased region" description="Basic and acidic residues" evidence="6">
    <location>
        <begin position="89"/>
        <end position="118"/>
    </location>
</feature>
<dbReference type="Proteomes" id="UP000579812">
    <property type="component" value="Unassembled WGS sequence"/>
</dbReference>
<sequence length="875" mass="97097">MSLSPSAVGVLASSRASNVSAPNSRKKKTSAKMAEGATSLKGLRTQMAAAAQAQAEERRSQAGNSPTPPTPASTMKSQSRPVIDGAALRIDDKLRVAKERREEQEKQHAARETQLLERERKARLQVERQMEERQKKLEEQRRKEEQRRVAVEEKRKQKLEEEKEHYEAVMRRTLERSQRVEQRQKRWSWGGLSDSDNKNGQSDSGSTSSPIAIVISPASPASKPPRNQTSQDKRSSSTTNLKQTDSVISKRLSSSSATLLNSPDKSAKRRSSSLNRLPSNVPQASKEVHKQPQVEKTGPILKKRSSSLSRVGAKTQPTTKAEKSTADESARRSLAAPVDSSVLSRLLTPTQASLARSKSAAALSAEGGDTQESHLCPRSASASPMQPLARGPLRSRSSDRKKGPPTSVSADAISSMTQKGETEKRFTSPVGKRPASPSSRHRSPSPSPTANTTTRAPSPGAAKQSPHFRPPSPSGLKQRPPSPQPSATSKPPPIQKPALTPTGPPTLRKRDSKPKDMSPMMPVTPQSPETSTPSPAPTPTPKTKEESSSKAIAGTNSAAEASKILAENRRLAREQKEKEEQLRIQKEEEERLRKEEEKRLAEEERLRRAEEEKRLAEERKREEEEQACIAEEERQRMELEEQQRQSELQKEREEAEAKAQEEAERQRQERARIMQRNQQERMERKKRIEEIMKRTRKTDQLDFKSNDERDLPDENGEEAEDQINCENKENEAFDSEQNAKTTEPADSQECHLSVDEPVTEQDGPVFSMNTQTDVDNKENSNGPSTEDPSLDSSPPPKSCLMEGSEFVNEDSKVNLVQELNGKGGSWSFEELIDLGVHAKSKPLMDDGGPEGPRVAFEEKTSSIHPAQPIEALSEM</sequence>
<feature type="compositionally biased region" description="Low complexity" evidence="6">
    <location>
        <begin position="208"/>
        <end position="225"/>
    </location>
</feature>
<protein>
    <recommendedName>
        <fullName evidence="9">Ensconsin-like</fullName>
    </recommendedName>
</protein>
<dbReference type="PANTHER" id="PTHR15073">
    <property type="entry name" value="MICROTUBULE-ASSOCIATED PROTEIN"/>
    <property type="match status" value="1"/>
</dbReference>
<feature type="compositionally biased region" description="Acidic residues" evidence="6">
    <location>
        <begin position="710"/>
        <end position="723"/>
    </location>
</feature>
<evidence type="ECO:0000256" key="3">
    <source>
        <dbReference type="ARBA" id="ARBA00022490"/>
    </source>
</evidence>
<feature type="compositionally biased region" description="Polar residues" evidence="6">
    <location>
        <begin position="735"/>
        <end position="745"/>
    </location>
</feature>
<comment type="subcellular location">
    <subcellularLocation>
        <location evidence="1">Cytoplasm</location>
        <location evidence="1">Cytoskeleton</location>
    </subcellularLocation>
</comment>
<evidence type="ECO:0000256" key="4">
    <source>
        <dbReference type="ARBA" id="ARBA00023054"/>
    </source>
</evidence>
<feature type="compositionally biased region" description="Polar residues" evidence="6">
    <location>
        <begin position="198"/>
        <end position="207"/>
    </location>
</feature>
<proteinExistence type="inferred from homology"/>
<comment type="similarity">
    <text evidence="2">Belongs to the MAP7 family.</text>
</comment>
<feature type="compositionally biased region" description="Polar residues" evidence="6">
    <location>
        <begin position="341"/>
        <end position="351"/>
    </location>
</feature>
<feature type="compositionally biased region" description="Basic and acidic residues" evidence="6">
    <location>
        <begin position="631"/>
        <end position="709"/>
    </location>
</feature>
<dbReference type="AlphaFoldDB" id="A0A7J6CBS1"/>
<reference evidence="7 8" key="1">
    <citation type="submission" date="2020-04" db="EMBL/GenBank/DDBJ databases">
        <title>Chromosome-level genome assembly of a cyprinid fish Onychostoma macrolepis by integration of Nanopore Sequencing, Bionano and Hi-C technology.</title>
        <authorList>
            <person name="Wang D."/>
        </authorList>
    </citation>
    <scope>NUCLEOTIDE SEQUENCE [LARGE SCALE GENOMIC DNA]</scope>
    <source>
        <strain evidence="7">SWU-2019</strain>
        <tissue evidence="7">Muscle</tissue>
    </source>
</reference>